<dbReference type="PATRIC" id="fig|1430899.3.peg.359"/>
<dbReference type="Pfam" id="PF04740">
    <property type="entry name" value="LXG"/>
    <property type="match status" value="1"/>
</dbReference>
<feature type="domain" description="LXG" evidence="2">
    <location>
        <begin position="1"/>
        <end position="217"/>
    </location>
</feature>
<sequence>MSVNMFLDKANLQVTDVAYMCSIRKRGLEAMKTAFLAFIHETGLKGKAYQSAQQYFEQAYIPLLDGMLLLNSALKSASEQLVEYYKLEVDSNSLQEEILRQQISRLNQLIDSAEQLMVSAPKGMMLHLDFEKVAIAYQEQKQKEQEKLDKLLSFDLRSGLLFKEAEQLMSSISGGLEELNRNAQLDRTKGMFYLDSLNLEWARPIKQEWALNQLEDK</sequence>
<dbReference type="Proteomes" id="UP000052258">
    <property type="component" value="Unassembled WGS sequence"/>
</dbReference>
<protein>
    <recommendedName>
        <fullName evidence="2">LXG domain-containing protein</fullName>
    </recommendedName>
</protein>
<evidence type="ECO:0000313" key="4">
    <source>
        <dbReference type="Proteomes" id="UP000052258"/>
    </source>
</evidence>
<proteinExistence type="inferred from homology"/>
<comment type="similarity">
    <text evidence="1">In the N-terminal section; belongs to the LXG family.</text>
</comment>
<organism evidence="3 4">
    <name type="scientific">Listeria fleischmannii 1991</name>
    <dbReference type="NCBI Taxonomy" id="1430899"/>
    <lineage>
        <taxon>Bacteria</taxon>
        <taxon>Bacillati</taxon>
        <taxon>Bacillota</taxon>
        <taxon>Bacilli</taxon>
        <taxon>Bacillales</taxon>
        <taxon>Listeriaceae</taxon>
        <taxon>Listeria</taxon>
    </lineage>
</organism>
<evidence type="ECO:0000256" key="1">
    <source>
        <dbReference type="ARBA" id="ARBA00034117"/>
    </source>
</evidence>
<dbReference type="InterPro" id="IPR006829">
    <property type="entry name" value="LXG_dom"/>
</dbReference>
<comment type="caution">
    <text evidence="3">The sequence shown here is derived from an EMBL/GenBank/DDBJ whole genome shotgun (WGS) entry which is preliminary data.</text>
</comment>
<dbReference type="AlphaFoldDB" id="A0A0J8GE32"/>
<dbReference type="PROSITE" id="PS51756">
    <property type="entry name" value="LXG"/>
    <property type="match status" value="1"/>
</dbReference>
<dbReference type="RefSeq" id="WP_007477525.1">
    <property type="nucleotide sequence ID" value="NZ_KQ130610.1"/>
</dbReference>
<evidence type="ECO:0000259" key="2">
    <source>
        <dbReference type="PROSITE" id="PS51756"/>
    </source>
</evidence>
<evidence type="ECO:0000313" key="3">
    <source>
        <dbReference type="EMBL" id="KMT60935.1"/>
    </source>
</evidence>
<gene>
    <name evidence="3" type="ORF">X560_0355</name>
</gene>
<name>A0A0J8GE32_9LIST</name>
<accession>A0A0J8GE32</accession>
<keyword evidence="4" id="KW-1185">Reference proteome</keyword>
<dbReference type="OrthoDB" id="2365888at2"/>
<reference evidence="3 4" key="1">
    <citation type="journal article" date="2015" name="Genome Biol. Evol.">
        <title>Comparative Genomics of Listeria Sensu Lato: Genus-Wide Differences in Evolutionary Dynamics and the Progressive Gain of Complex, Potentially Pathogenicity-Related Traits through Lateral Gene Transfer.</title>
        <authorList>
            <person name="Chiara M."/>
            <person name="Caruso M."/>
            <person name="D'Erchia A.M."/>
            <person name="Manzari C."/>
            <person name="Fraccalvieri R."/>
            <person name="Goffredo E."/>
            <person name="Latorre L."/>
            <person name="Miccolupo A."/>
            <person name="Padalino I."/>
            <person name="Santagada G."/>
            <person name="Chiocco D."/>
            <person name="Pesole G."/>
            <person name="Horner D.S."/>
            <person name="Parisi A."/>
        </authorList>
    </citation>
    <scope>NUCLEOTIDE SEQUENCE [LARGE SCALE GENOMIC DNA]</scope>
    <source>
        <strain evidence="3 4">1991</strain>
    </source>
</reference>
<dbReference type="EMBL" id="AZHO01000005">
    <property type="protein sequence ID" value="KMT60935.1"/>
    <property type="molecule type" value="Genomic_DNA"/>
</dbReference>